<reference evidence="3 4" key="1">
    <citation type="submission" date="2016-08" db="EMBL/GenBank/DDBJ databases">
        <title>A Parts List for Fungal Cellulosomes Revealed by Comparative Genomics.</title>
        <authorList>
            <consortium name="DOE Joint Genome Institute"/>
            <person name="Haitjema C.H."/>
            <person name="Gilmore S.P."/>
            <person name="Henske J.K."/>
            <person name="Solomon K.V."/>
            <person name="De Groot R."/>
            <person name="Kuo A."/>
            <person name="Mondo S.J."/>
            <person name="Salamov A.A."/>
            <person name="Labutti K."/>
            <person name="Zhao Z."/>
            <person name="Chiniquy J."/>
            <person name="Barry K."/>
            <person name="Brewer H.M."/>
            <person name="Purvine S.O."/>
            <person name="Wright A.T."/>
            <person name="Boxma B."/>
            <person name="Van Alen T."/>
            <person name="Hackstein J.H."/>
            <person name="Baker S.E."/>
            <person name="Grigoriev I.V."/>
            <person name="O'Malley M.A."/>
        </authorList>
    </citation>
    <scope>NUCLEOTIDE SEQUENCE [LARGE SCALE GENOMIC DNA]</scope>
    <source>
        <strain evidence="3 4">G1</strain>
    </source>
</reference>
<keyword evidence="4" id="KW-1185">Reference proteome</keyword>
<feature type="compositionally biased region" description="Polar residues" evidence="1">
    <location>
        <begin position="1"/>
        <end position="12"/>
    </location>
</feature>
<sequence>MTLQRQNSNTMPSRFKQNKPLISRQPLNKNELKNEISSLNVTKSNSKSENDIIKKELKLCSQVWSKLLKLPLIKYLEKKHNPNVYLDTKILNEIILVYEKINKEEYKDKDEFYSLVMEIINKFGLICKPKAQVYMDYNNLKLIFNSEWKKCLNILKLNKEFITSPNKTNKIICNICKEEFKLKKDFKTHLKTCLLNSQKSSIKGDSNHINSNRVVIPSTSFSSPPPAVKHKGEKKDSQKNEKKELSISYKLYSKFFKPEFNMEAINVGDKVECPFNNCTGASSSLAKLVTHIMTNHQDKLTVISDYYCSICGKRLPDIVTQLIHNVEHQYNKRRKIFSKKYTSNATTTSSSLLNPLNSITNSFMPINTSLSQSSLPIHQSTIKNKSISSKSSKLKRKYPFDKSDISNHLNNVNSSKLNNVTLNTNQNKNQDKNHCPLSPSPASSLSKNIHTSPTKIDNVKMAFEDQSKENNLSLNNTIKIKDTEKKKKLKNHTNETLKESNDNKILANTLENKSKRNISGKVQLQLGQNSDNILQLKSSSSNKTTKNIPSPVSSPISLKINNQQYKDNMVMSSSTNSHSKSENSSSTVSYTRSKLRIPCVVETCKKTYKNIKGLKTHISRYHPEVHVNIEELVESYKIQSEQEELKKNKKAHNILPVTNSSHPTFNASTSSDINISNNININKNENLKNNNKCKDADNNNVSKASNLFSIENNPLLNIPSDTMNNDKSLSSNLLNNLIKGKIIPNDTEDNKKDELNSFDNNSMNIDDSLDITNKMNIKSTISDSDNLSLLQHYLVNNNTINNTELGNLENLNLNATNPYLYFDANLNNMPLDLHNNLLFNNLLLQSRNSVDVLKNPSLISELGNNINNIGNPTLPINNLNDLNLLNMNYNPLNYFSLYGSNLNSLNNTQLQLLLNNNNSEDNHNKTDNLSLNVNNNFNTTNTSHTNSDILINEKATTTDFDESDIKTEDISSQINNKNSNKPGSHQDIHLEAPSLDTEFLNNLLINNNNLTESSLDLIDLNPSMTNTKSLDSLSNNTLIPDLKDIDMKNSIDETLEIPKSNMETENKNLTSQ</sequence>
<feature type="region of interest" description="Disordered" evidence="1">
    <location>
        <begin position="216"/>
        <end position="241"/>
    </location>
</feature>
<feature type="region of interest" description="Disordered" evidence="1">
    <location>
        <begin position="538"/>
        <end position="557"/>
    </location>
</feature>
<dbReference type="SMART" id="SM00355">
    <property type="entry name" value="ZnF_C2H2"/>
    <property type="match status" value="4"/>
</dbReference>
<dbReference type="PROSITE" id="PS00028">
    <property type="entry name" value="ZINC_FINGER_C2H2_1"/>
    <property type="match status" value="2"/>
</dbReference>
<proteinExistence type="predicted"/>
<dbReference type="AlphaFoldDB" id="A0A1Y2B6F7"/>
<evidence type="ECO:0000259" key="2">
    <source>
        <dbReference type="PROSITE" id="PS00028"/>
    </source>
</evidence>
<dbReference type="OrthoDB" id="4748970at2759"/>
<feature type="compositionally biased region" description="Low complexity" evidence="1">
    <location>
        <begin position="436"/>
        <end position="446"/>
    </location>
</feature>
<dbReference type="Proteomes" id="UP000193920">
    <property type="component" value="Unassembled WGS sequence"/>
</dbReference>
<feature type="region of interest" description="Disordered" evidence="1">
    <location>
        <begin position="423"/>
        <end position="450"/>
    </location>
</feature>
<protein>
    <recommendedName>
        <fullName evidence="2">C2H2-type domain-containing protein</fullName>
    </recommendedName>
</protein>
<accession>A0A1Y2B6F7</accession>
<name>A0A1Y2B6F7_9FUNG</name>
<feature type="domain" description="C2H2-type" evidence="2">
    <location>
        <begin position="308"/>
        <end position="328"/>
    </location>
</feature>
<dbReference type="InterPro" id="IPR013087">
    <property type="entry name" value="Znf_C2H2_type"/>
</dbReference>
<dbReference type="STRING" id="1754190.A0A1Y2B6F7"/>
<evidence type="ECO:0000313" key="3">
    <source>
        <dbReference type="EMBL" id="ORY30429.1"/>
    </source>
</evidence>
<feature type="compositionally biased region" description="Polar residues" evidence="1">
    <location>
        <begin position="548"/>
        <end position="557"/>
    </location>
</feature>
<feature type="domain" description="C2H2-type" evidence="2">
    <location>
        <begin position="599"/>
        <end position="622"/>
    </location>
</feature>
<feature type="region of interest" description="Disordered" evidence="1">
    <location>
        <begin position="1"/>
        <end position="22"/>
    </location>
</feature>
<evidence type="ECO:0000313" key="4">
    <source>
        <dbReference type="Proteomes" id="UP000193920"/>
    </source>
</evidence>
<gene>
    <name evidence="3" type="ORF">LY90DRAFT_673817</name>
</gene>
<organism evidence="3 4">
    <name type="scientific">Neocallimastix californiae</name>
    <dbReference type="NCBI Taxonomy" id="1754190"/>
    <lineage>
        <taxon>Eukaryota</taxon>
        <taxon>Fungi</taxon>
        <taxon>Fungi incertae sedis</taxon>
        <taxon>Chytridiomycota</taxon>
        <taxon>Chytridiomycota incertae sedis</taxon>
        <taxon>Neocallimastigomycetes</taxon>
        <taxon>Neocallimastigales</taxon>
        <taxon>Neocallimastigaceae</taxon>
        <taxon>Neocallimastix</taxon>
    </lineage>
</organism>
<comment type="caution">
    <text evidence="3">The sequence shown here is derived from an EMBL/GenBank/DDBJ whole genome shotgun (WGS) entry which is preliminary data.</text>
</comment>
<evidence type="ECO:0000256" key="1">
    <source>
        <dbReference type="SAM" id="MobiDB-lite"/>
    </source>
</evidence>
<dbReference type="EMBL" id="MCOG01000174">
    <property type="protein sequence ID" value="ORY30429.1"/>
    <property type="molecule type" value="Genomic_DNA"/>
</dbReference>
<feature type="compositionally biased region" description="Low complexity" evidence="1">
    <location>
        <begin position="538"/>
        <end position="547"/>
    </location>
</feature>